<dbReference type="AlphaFoldDB" id="A0A6J4L211"/>
<proteinExistence type="predicted"/>
<sequence length="54" mass="6008">MQKTFFSGTKAKVLLDPNLRRIDRMQAVNSIFNQQIDVQKSGPARIILFNGGSG</sequence>
<organism evidence="1">
    <name type="scientific">uncultured Cytophagales bacterium</name>
    <dbReference type="NCBI Taxonomy" id="158755"/>
    <lineage>
        <taxon>Bacteria</taxon>
        <taxon>Pseudomonadati</taxon>
        <taxon>Bacteroidota</taxon>
        <taxon>Sphingobacteriia</taxon>
        <taxon>Sphingobacteriales</taxon>
        <taxon>environmental samples</taxon>
    </lineage>
</organism>
<protein>
    <submittedName>
        <fullName evidence="1">Uncharacterized protein</fullName>
    </submittedName>
</protein>
<evidence type="ECO:0000313" key="1">
    <source>
        <dbReference type="EMBL" id="CAA9319307.1"/>
    </source>
</evidence>
<name>A0A6J4L211_9SPHI</name>
<dbReference type="EMBL" id="CADCTQ010000565">
    <property type="protein sequence ID" value="CAA9319307.1"/>
    <property type="molecule type" value="Genomic_DNA"/>
</dbReference>
<gene>
    <name evidence="1" type="ORF">AVDCRST_MAG56-6814</name>
</gene>
<accession>A0A6J4L211</accession>
<reference evidence="1" key="1">
    <citation type="submission" date="2020-02" db="EMBL/GenBank/DDBJ databases">
        <authorList>
            <person name="Meier V. D."/>
        </authorList>
    </citation>
    <scope>NUCLEOTIDE SEQUENCE</scope>
    <source>
        <strain evidence="1">AVDCRST_MAG56</strain>
    </source>
</reference>